<reference evidence="1" key="1">
    <citation type="submission" date="2020-06" db="EMBL/GenBank/DDBJ databases">
        <title>Unique genomic features of the anaerobic methanotrophic archaea.</title>
        <authorList>
            <person name="Chadwick G.L."/>
            <person name="Skennerton C.T."/>
            <person name="Laso-Perez R."/>
            <person name="Leu A.O."/>
            <person name="Speth D.R."/>
            <person name="Yu H."/>
            <person name="Morgan-Lang C."/>
            <person name="Hatzenpichler R."/>
            <person name="Goudeau D."/>
            <person name="Malmstrom R."/>
            <person name="Brazelton W.J."/>
            <person name="Woyke T."/>
            <person name="Hallam S.J."/>
            <person name="Tyson G.W."/>
            <person name="Wegener G."/>
            <person name="Boetius A."/>
            <person name="Orphan V."/>
        </authorList>
    </citation>
    <scope>NUCLEOTIDE SEQUENCE</scope>
</reference>
<sequence length="82" mass="8680">MWMSAYGGCEDYLTTIGGFSGDDTAKMPAPVPGLTAPCTQNIYISSSGWLYQTVQEVSNAIPGTDTTLQTAEGITIINKKEA</sequence>
<proteinExistence type="predicted"/>
<dbReference type="EMBL" id="MT631190">
    <property type="protein sequence ID" value="QNO46440.1"/>
    <property type="molecule type" value="Genomic_DNA"/>
</dbReference>
<dbReference type="AlphaFoldDB" id="A0A7G9YEK6"/>
<organism evidence="1">
    <name type="scientific">Candidatus Methanogaster sp. ANME-2c ERB4</name>
    <dbReference type="NCBI Taxonomy" id="2759911"/>
    <lineage>
        <taxon>Archaea</taxon>
        <taxon>Methanobacteriati</taxon>
        <taxon>Methanobacteriota</taxon>
        <taxon>Stenosarchaea group</taxon>
        <taxon>Methanomicrobia</taxon>
        <taxon>Methanosarcinales</taxon>
        <taxon>ANME-2 cluster</taxon>
        <taxon>Candidatus Methanogasteraceae</taxon>
        <taxon>Candidatus Methanogaster</taxon>
    </lineage>
</organism>
<name>A0A7G9YEK6_9EURY</name>
<evidence type="ECO:0000313" key="1">
    <source>
        <dbReference type="EMBL" id="QNO46440.1"/>
    </source>
</evidence>
<protein>
    <submittedName>
        <fullName evidence="1">Uncharacterized protein</fullName>
    </submittedName>
</protein>
<accession>A0A7G9YEK6</accession>
<gene>
    <name evidence="1" type="ORF">KCGBEFIM_00015</name>
</gene>